<dbReference type="SMART" id="SM00448">
    <property type="entry name" value="REC"/>
    <property type="match status" value="1"/>
</dbReference>
<dbReference type="InterPro" id="IPR018060">
    <property type="entry name" value="HTH_AraC"/>
</dbReference>
<keyword evidence="2" id="KW-0963">Cytoplasm</keyword>
<evidence type="ECO:0000256" key="3">
    <source>
        <dbReference type="ARBA" id="ARBA00022553"/>
    </source>
</evidence>
<feature type="domain" description="Response regulatory" evidence="10">
    <location>
        <begin position="3"/>
        <end position="120"/>
    </location>
</feature>
<dbReference type="Gene3D" id="3.40.50.2300">
    <property type="match status" value="1"/>
</dbReference>
<keyword evidence="6" id="KW-0238">DNA-binding</keyword>
<dbReference type="Pfam" id="PF00072">
    <property type="entry name" value="Response_reg"/>
    <property type="match status" value="1"/>
</dbReference>
<evidence type="ECO:0000259" key="9">
    <source>
        <dbReference type="PROSITE" id="PS01124"/>
    </source>
</evidence>
<dbReference type="SMART" id="SM00342">
    <property type="entry name" value="HTH_ARAC"/>
    <property type="match status" value="1"/>
</dbReference>
<dbReference type="InterPro" id="IPR051552">
    <property type="entry name" value="HptR"/>
</dbReference>
<dbReference type="PROSITE" id="PS50110">
    <property type="entry name" value="RESPONSE_REGULATORY"/>
    <property type="match status" value="1"/>
</dbReference>
<dbReference type="InterPro" id="IPR018062">
    <property type="entry name" value="HTH_AraC-typ_CS"/>
</dbReference>
<gene>
    <name evidence="11" type="ORF">GT019_15000</name>
</gene>
<evidence type="ECO:0000256" key="5">
    <source>
        <dbReference type="ARBA" id="ARBA00023015"/>
    </source>
</evidence>
<evidence type="ECO:0000313" key="12">
    <source>
        <dbReference type="Proteomes" id="UP000665561"/>
    </source>
</evidence>
<evidence type="ECO:0000256" key="4">
    <source>
        <dbReference type="ARBA" id="ARBA00023012"/>
    </source>
</evidence>
<dbReference type="InterPro" id="IPR020449">
    <property type="entry name" value="Tscrpt_reg_AraC-type_HTH"/>
</dbReference>
<evidence type="ECO:0000256" key="6">
    <source>
        <dbReference type="ARBA" id="ARBA00023125"/>
    </source>
</evidence>
<keyword evidence="7" id="KW-0804">Transcription</keyword>
<feature type="modified residue" description="4-aspartylphosphate" evidence="8">
    <location>
        <position position="55"/>
    </location>
</feature>
<dbReference type="InterPro" id="IPR041522">
    <property type="entry name" value="CdaR_GGDEF"/>
</dbReference>
<dbReference type="SUPFAM" id="SSF46689">
    <property type="entry name" value="Homeodomain-like"/>
    <property type="match status" value="1"/>
</dbReference>
<dbReference type="PANTHER" id="PTHR42713:SF3">
    <property type="entry name" value="TRANSCRIPTIONAL REGULATORY PROTEIN HPTR"/>
    <property type="match status" value="1"/>
</dbReference>
<protein>
    <submittedName>
        <fullName evidence="11">Response regulator</fullName>
    </submittedName>
</protein>
<keyword evidence="12" id="KW-1185">Reference proteome</keyword>
<dbReference type="Gene3D" id="1.10.10.60">
    <property type="entry name" value="Homeodomain-like"/>
    <property type="match status" value="2"/>
</dbReference>
<organism evidence="11 12">
    <name type="scientific">Paenibacillus glycinis</name>
    <dbReference type="NCBI Taxonomy" id="2697035"/>
    <lineage>
        <taxon>Bacteria</taxon>
        <taxon>Bacillati</taxon>
        <taxon>Bacillota</taxon>
        <taxon>Bacilli</taxon>
        <taxon>Bacillales</taxon>
        <taxon>Paenibacillaceae</taxon>
        <taxon>Paenibacillus</taxon>
    </lineage>
</organism>
<comment type="caution">
    <text evidence="11">The sequence shown here is derived from an EMBL/GenBank/DDBJ whole genome shotgun (WGS) entry which is preliminary data.</text>
</comment>
<dbReference type="PROSITE" id="PS01124">
    <property type="entry name" value="HTH_ARAC_FAMILY_2"/>
    <property type="match status" value="1"/>
</dbReference>
<keyword evidence="4" id="KW-0902">Two-component regulatory system</keyword>
<keyword evidence="5" id="KW-0805">Transcription regulation</keyword>
<keyword evidence="3 8" id="KW-0597">Phosphoprotein</keyword>
<comment type="subcellular location">
    <subcellularLocation>
        <location evidence="1">Cytoplasm</location>
    </subcellularLocation>
</comment>
<dbReference type="SUPFAM" id="SSF52172">
    <property type="entry name" value="CheY-like"/>
    <property type="match status" value="1"/>
</dbReference>
<dbReference type="Pfam" id="PF17853">
    <property type="entry name" value="GGDEF_2"/>
    <property type="match status" value="1"/>
</dbReference>
<dbReference type="InterPro" id="IPR011006">
    <property type="entry name" value="CheY-like_superfamily"/>
</dbReference>
<evidence type="ECO:0000313" key="11">
    <source>
        <dbReference type="EMBL" id="NBD25189.1"/>
    </source>
</evidence>
<dbReference type="RefSeq" id="WP_161743986.1">
    <property type="nucleotide sequence ID" value="NZ_JAAAMV010000010.1"/>
</dbReference>
<dbReference type="Proteomes" id="UP000665561">
    <property type="component" value="Unassembled WGS sequence"/>
</dbReference>
<name>A0ABW9XRB7_9BACL</name>
<reference evidence="11 12" key="1">
    <citation type="submission" date="2020-01" db="EMBL/GenBank/DDBJ databases">
        <title>Paenibacillus soybeanensis sp. nov. isolated from the nodules of soybean (Glycine max(L.) Merr).</title>
        <authorList>
            <person name="Wang H."/>
        </authorList>
    </citation>
    <scope>NUCLEOTIDE SEQUENCE [LARGE SCALE GENOMIC DNA]</scope>
    <source>
        <strain evidence="11 12">T1</strain>
    </source>
</reference>
<dbReference type="PRINTS" id="PR00032">
    <property type="entry name" value="HTHARAC"/>
</dbReference>
<evidence type="ECO:0000256" key="2">
    <source>
        <dbReference type="ARBA" id="ARBA00022490"/>
    </source>
</evidence>
<evidence type="ECO:0000256" key="1">
    <source>
        <dbReference type="ARBA" id="ARBA00004496"/>
    </source>
</evidence>
<feature type="domain" description="HTH araC/xylS-type" evidence="9">
    <location>
        <begin position="444"/>
        <end position="543"/>
    </location>
</feature>
<evidence type="ECO:0000259" key="10">
    <source>
        <dbReference type="PROSITE" id="PS50110"/>
    </source>
</evidence>
<dbReference type="Pfam" id="PF12833">
    <property type="entry name" value="HTH_18"/>
    <property type="match status" value="1"/>
</dbReference>
<sequence length="545" mass="61450">MYKLLIVDDEPTVRAGLRAYFNWSSFGIEVMDEADDGDVALAIIGRERPDLVLTDVRMPNMDGITLSRHISARHPETKIVFISGHDDADYLKSALKVSAVDYIFKPVNLEELSAVVRRVVADLDAERAEQRLKEELAIKLKEGMPLLREKFLLSLVERAAPRQNLRERLDFLGLDLPVDASYWIMVVSVDDMADVTASRTEPDRQLLWYSVLNIAQELIDRHLGGLAFERRTGEFVGILRADPAGDAAPDAVEALFALAGDLRENLERWLKLGVTIGISERVSALSDLALAYKQAREAADHKWFLGKNRIITMDSLRSPETHAGDYGRSGPVDNEELVSALKAADSDKLREVLDLIFADLNRKRRDGLKYGRNACLQIVLAVDQLLLELNAQAADPESSETSLWEALFEQETLGEMRQLIESHLLDACERIREKRTGKTANLVERVRAIIDRNYANGGLTVAEIGKEVYLTPTYVSLLFKQETGQTVNEYLTQVRVERAKELLRDPQYKFYDICYAIGYTDPSYFTKLFKKATGVTPSVYRENHA</sequence>
<evidence type="ECO:0000256" key="8">
    <source>
        <dbReference type="PROSITE-ProRule" id="PRU00169"/>
    </source>
</evidence>
<dbReference type="PROSITE" id="PS00041">
    <property type="entry name" value="HTH_ARAC_FAMILY_1"/>
    <property type="match status" value="1"/>
</dbReference>
<dbReference type="InterPro" id="IPR009057">
    <property type="entry name" value="Homeodomain-like_sf"/>
</dbReference>
<evidence type="ECO:0000256" key="7">
    <source>
        <dbReference type="ARBA" id="ARBA00023163"/>
    </source>
</evidence>
<proteinExistence type="predicted"/>
<dbReference type="EMBL" id="JAAAMV010000010">
    <property type="protein sequence ID" value="NBD25189.1"/>
    <property type="molecule type" value="Genomic_DNA"/>
</dbReference>
<dbReference type="PANTHER" id="PTHR42713">
    <property type="entry name" value="HISTIDINE KINASE-RELATED"/>
    <property type="match status" value="1"/>
</dbReference>
<accession>A0ABW9XRB7</accession>
<dbReference type="CDD" id="cd17536">
    <property type="entry name" value="REC_YesN-like"/>
    <property type="match status" value="1"/>
</dbReference>
<dbReference type="InterPro" id="IPR001789">
    <property type="entry name" value="Sig_transdc_resp-reg_receiver"/>
</dbReference>